<dbReference type="FunFam" id="2.60.120.10:FF:000033">
    <property type="entry name" value="Centromere protein C 1"/>
    <property type="match status" value="1"/>
</dbReference>
<dbReference type="GO" id="GO:0051382">
    <property type="term" value="P:kinetochore assembly"/>
    <property type="evidence" value="ECO:0007669"/>
    <property type="project" value="InterPro"/>
</dbReference>
<dbReference type="PANTHER" id="PTHR16684">
    <property type="entry name" value="CENTROMERE PROTEIN C"/>
    <property type="match status" value="1"/>
</dbReference>
<feature type="compositionally biased region" description="Polar residues" evidence="7">
    <location>
        <begin position="113"/>
        <end position="124"/>
    </location>
</feature>
<feature type="region of interest" description="Disordered" evidence="7">
    <location>
        <begin position="113"/>
        <end position="353"/>
    </location>
</feature>
<feature type="compositionally biased region" description="Acidic residues" evidence="7">
    <location>
        <begin position="255"/>
        <end position="296"/>
    </location>
</feature>
<protein>
    <recommendedName>
        <fullName evidence="6">CENP-C homolog</fullName>
    </recommendedName>
</protein>
<name>A0A4R0RBI4_9APHY</name>
<dbReference type="InterPro" id="IPR011051">
    <property type="entry name" value="RmlC_Cupin_sf"/>
</dbReference>
<feature type="compositionally biased region" description="Basic and acidic residues" evidence="7">
    <location>
        <begin position="561"/>
        <end position="586"/>
    </location>
</feature>
<comment type="caution">
    <text evidence="9">The sequence shown here is derived from an EMBL/GenBank/DDBJ whole genome shotgun (WGS) entry which is preliminary data.</text>
</comment>
<keyword evidence="4" id="KW-0539">Nucleus</keyword>
<feature type="compositionally biased region" description="Low complexity" evidence="7">
    <location>
        <begin position="201"/>
        <end position="212"/>
    </location>
</feature>
<feature type="compositionally biased region" description="Basic residues" evidence="7">
    <location>
        <begin position="597"/>
        <end position="606"/>
    </location>
</feature>
<comment type="similarity">
    <text evidence="2">Belongs to the CENP-C/MIF2 family.</text>
</comment>
<dbReference type="GO" id="GO:0051315">
    <property type="term" value="P:attachment of mitotic spindle microtubules to kinetochore"/>
    <property type="evidence" value="ECO:0007669"/>
    <property type="project" value="TreeGrafter"/>
</dbReference>
<feature type="region of interest" description="Disordered" evidence="7">
    <location>
        <begin position="396"/>
        <end position="415"/>
    </location>
</feature>
<dbReference type="GO" id="GO:0019237">
    <property type="term" value="F:centromeric DNA binding"/>
    <property type="evidence" value="ECO:0007669"/>
    <property type="project" value="InterPro"/>
</dbReference>
<reference evidence="9 10" key="1">
    <citation type="submission" date="2018-11" db="EMBL/GenBank/DDBJ databases">
        <title>Genome assembly of Steccherinum ochraceum LE-BIN_3174, the white-rot fungus of the Steccherinaceae family (The Residual Polyporoid clade, Polyporales, Basidiomycota).</title>
        <authorList>
            <person name="Fedorova T.V."/>
            <person name="Glazunova O.A."/>
            <person name="Landesman E.O."/>
            <person name="Moiseenko K.V."/>
            <person name="Psurtseva N.V."/>
            <person name="Savinova O.S."/>
            <person name="Shakhova N.V."/>
            <person name="Tyazhelova T.V."/>
            <person name="Vasina D.V."/>
        </authorList>
    </citation>
    <scope>NUCLEOTIDE SEQUENCE [LARGE SCALE GENOMIC DNA]</scope>
    <source>
        <strain evidence="9 10">LE-BIN_3174</strain>
    </source>
</reference>
<feature type="region of interest" description="Disordered" evidence="7">
    <location>
        <begin position="55"/>
        <end position="94"/>
    </location>
</feature>
<dbReference type="InterPro" id="IPR028386">
    <property type="entry name" value="CENP-C/Mif2/cnp3"/>
</dbReference>
<dbReference type="CDD" id="cd06993">
    <property type="entry name" value="cupin_CENP-C_C"/>
    <property type="match status" value="1"/>
</dbReference>
<feature type="compositionally biased region" description="Acidic residues" evidence="7">
    <location>
        <begin position="176"/>
        <end position="185"/>
    </location>
</feature>
<sequence>MPTSVRKSSVGANRRGPQPYIPYRGDDFQRGKRTGIAVAVVEHNSDDFEPFEEVLKQADARTPPRPKIQNRKKRGPKTPVVEEPEYDENGEMSMDLVDSPAAYFSNARVPSITSSVQRVGSSSRPVHRSSDIDFDDIPSPRRTMSALSHGRRSLGLGLSPARSRLSTATNPQDLADGLEVDDNFDVGDFNPPDPDDDSDNEPLLSPSPSAAPARRRSFQQMDEEEEEEEEQVEEEVNAKTPTSAKAKGKQRQVEPEPEDDQDMPDAFEGGFDDGDMDPPEMEDMPQQDEEEEEDREETPKPKKVRGKRNERDENAEEEERPKPKRKRRDGILREVIQDNNQEHPNGVRRGTRTRYAPLDWWRLEKVVYGRRESGPCLVPNIKEIHRVPKEEVVPLGSKRRKRMKSRGKSATRSVEPEEIVPYNPEEGWDDDTPDRGMVIDYETELEQDKRVAFTAKMLELKPAANHEFLFQKVFGDGNFIAAGQLTIPPKKQKPTKGTKDNTFVFYVIEGAVNFKVHRTSFVLTTGAMFLVPRGNMYYIQNISDREAKLFFAQARKMPEYELADERGSSSRSPSKERRSESVKRTATEVNGTDKAAKAKKKVASQA</sequence>
<evidence type="ECO:0000313" key="10">
    <source>
        <dbReference type="Proteomes" id="UP000292702"/>
    </source>
</evidence>
<accession>A0A4R0RBI4</accession>
<evidence type="ECO:0000256" key="5">
    <source>
        <dbReference type="ARBA" id="ARBA00057947"/>
    </source>
</evidence>
<dbReference type="GO" id="GO:0051455">
    <property type="term" value="P:spindle attachment to meiosis I kinetochore"/>
    <property type="evidence" value="ECO:0007669"/>
    <property type="project" value="TreeGrafter"/>
</dbReference>
<feature type="compositionally biased region" description="Low complexity" evidence="7">
    <location>
        <begin position="140"/>
        <end position="166"/>
    </location>
</feature>
<dbReference type="Pfam" id="PF11699">
    <property type="entry name" value="CENP-C_C"/>
    <property type="match status" value="1"/>
</dbReference>
<dbReference type="OrthoDB" id="1939643at2759"/>
<evidence type="ECO:0000256" key="4">
    <source>
        <dbReference type="ARBA" id="ARBA00023242"/>
    </source>
</evidence>
<feature type="region of interest" description="Disordered" evidence="7">
    <location>
        <begin position="1"/>
        <end position="28"/>
    </location>
</feature>
<feature type="compositionally biased region" description="Polar residues" evidence="7">
    <location>
        <begin position="1"/>
        <end position="11"/>
    </location>
</feature>
<evidence type="ECO:0000259" key="8">
    <source>
        <dbReference type="Pfam" id="PF11699"/>
    </source>
</evidence>
<gene>
    <name evidence="9" type="ORF">EIP91_004325</name>
</gene>
<comment type="function">
    <text evidence="5">Component of the kinetochore, a multiprotein complex that assembles on centromeric DNA and attaches chromosomes to spindle microtubules, mediating chromosome segregation and sister chromatid segregation during meiosis and mitosis. Component of the inner kinetochore constitutive centromere-associated network (CCAN), which serves as a structural platform for outer kinetochore assembly.</text>
</comment>
<dbReference type="InterPro" id="IPR025974">
    <property type="entry name" value="Mif2/CENP-C_cupin"/>
</dbReference>
<dbReference type="STRING" id="92696.A0A4R0RBI4"/>
<keyword evidence="10" id="KW-1185">Reference proteome</keyword>
<evidence type="ECO:0000256" key="2">
    <source>
        <dbReference type="ARBA" id="ARBA00010291"/>
    </source>
</evidence>
<dbReference type="EMBL" id="RWJN01000247">
    <property type="protein sequence ID" value="TCD64256.1"/>
    <property type="molecule type" value="Genomic_DNA"/>
</dbReference>
<organism evidence="9 10">
    <name type="scientific">Steccherinum ochraceum</name>
    <dbReference type="NCBI Taxonomy" id="92696"/>
    <lineage>
        <taxon>Eukaryota</taxon>
        <taxon>Fungi</taxon>
        <taxon>Dikarya</taxon>
        <taxon>Basidiomycota</taxon>
        <taxon>Agaricomycotina</taxon>
        <taxon>Agaricomycetes</taxon>
        <taxon>Polyporales</taxon>
        <taxon>Steccherinaceae</taxon>
        <taxon>Steccherinum</taxon>
    </lineage>
</organism>
<evidence type="ECO:0000256" key="1">
    <source>
        <dbReference type="ARBA" id="ARBA00004123"/>
    </source>
</evidence>
<evidence type="ECO:0000256" key="3">
    <source>
        <dbReference type="ARBA" id="ARBA00023125"/>
    </source>
</evidence>
<dbReference type="AlphaFoldDB" id="A0A4R0RBI4"/>
<dbReference type="GO" id="GO:0000776">
    <property type="term" value="C:kinetochore"/>
    <property type="evidence" value="ECO:0007669"/>
    <property type="project" value="InterPro"/>
</dbReference>
<keyword evidence="3" id="KW-0238">DNA-binding</keyword>
<dbReference type="SUPFAM" id="SSF51182">
    <property type="entry name" value="RmlC-like cupins"/>
    <property type="match status" value="1"/>
</dbReference>
<dbReference type="PANTHER" id="PTHR16684:SF11">
    <property type="entry name" value="CENTROMERE PROTEIN C"/>
    <property type="match status" value="1"/>
</dbReference>
<evidence type="ECO:0000313" key="9">
    <source>
        <dbReference type="EMBL" id="TCD64256.1"/>
    </source>
</evidence>
<evidence type="ECO:0000256" key="7">
    <source>
        <dbReference type="SAM" id="MobiDB-lite"/>
    </source>
</evidence>
<feature type="compositionally biased region" description="Acidic residues" evidence="7">
    <location>
        <begin position="221"/>
        <end position="235"/>
    </location>
</feature>
<dbReference type="GO" id="GO:0005634">
    <property type="term" value="C:nucleus"/>
    <property type="evidence" value="ECO:0007669"/>
    <property type="project" value="UniProtKB-SubCell"/>
</dbReference>
<feature type="domain" description="Mif2/CENP-C cupin" evidence="8">
    <location>
        <begin position="468"/>
        <end position="553"/>
    </location>
</feature>
<dbReference type="Gene3D" id="2.60.120.10">
    <property type="entry name" value="Jelly Rolls"/>
    <property type="match status" value="1"/>
</dbReference>
<feature type="compositionally biased region" description="Basic residues" evidence="7">
    <location>
        <begin position="397"/>
        <end position="409"/>
    </location>
</feature>
<dbReference type="InterPro" id="IPR014710">
    <property type="entry name" value="RmlC-like_jellyroll"/>
</dbReference>
<evidence type="ECO:0000256" key="6">
    <source>
        <dbReference type="ARBA" id="ARBA00075033"/>
    </source>
</evidence>
<feature type="region of interest" description="Disordered" evidence="7">
    <location>
        <begin position="561"/>
        <end position="606"/>
    </location>
</feature>
<proteinExistence type="inferred from homology"/>
<dbReference type="Proteomes" id="UP000292702">
    <property type="component" value="Unassembled WGS sequence"/>
</dbReference>
<comment type="subcellular location">
    <subcellularLocation>
        <location evidence="1">Nucleus</location>
    </subcellularLocation>
</comment>